<protein>
    <submittedName>
        <fullName evidence="1">Uncharacterized protein</fullName>
    </submittedName>
</protein>
<evidence type="ECO:0000313" key="1">
    <source>
        <dbReference type="EMBL" id="OJA13869.1"/>
    </source>
</evidence>
<dbReference type="Proteomes" id="UP000183567">
    <property type="component" value="Unassembled WGS sequence"/>
</dbReference>
<evidence type="ECO:0000313" key="2">
    <source>
        <dbReference type="Proteomes" id="UP000183567"/>
    </source>
</evidence>
<comment type="caution">
    <text evidence="1">The sequence shown here is derived from an EMBL/GenBank/DDBJ whole genome shotgun (WGS) entry which is preliminary data.</text>
</comment>
<dbReference type="AlphaFoldDB" id="A0A1J8PYF0"/>
<dbReference type="EMBL" id="LVVM01003999">
    <property type="protein sequence ID" value="OJA13869.1"/>
    <property type="molecule type" value="Genomic_DNA"/>
</dbReference>
<reference evidence="1 2" key="1">
    <citation type="submission" date="2016-03" db="EMBL/GenBank/DDBJ databases">
        <title>Comparative genomics of the ectomycorrhizal sister species Rhizopogon vinicolor and Rhizopogon vesiculosus (Basidiomycota: Boletales) reveals a divergence of the mating type B locus.</title>
        <authorList>
            <person name="Mujic A.B."/>
            <person name="Kuo A."/>
            <person name="Tritt A."/>
            <person name="Lipzen A."/>
            <person name="Chen C."/>
            <person name="Johnson J."/>
            <person name="Sharma A."/>
            <person name="Barry K."/>
            <person name="Grigoriev I.V."/>
            <person name="Spatafora J.W."/>
        </authorList>
    </citation>
    <scope>NUCLEOTIDE SEQUENCE [LARGE SCALE GENOMIC DNA]</scope>
    <source>
        <strain evidence="1 2">AM-OR11-056</strain>
    </source>
</reference>
<accession>A0A1J8PYF0</accession>
<dbReference type="OrthoDB" id="2131701at2759"/>
<sequence>MACIQDQHTYTPTNCKGGTVLDLSGADNRSITGFHAHGGPNQSVMH</sequence>
<organism evidence="1 2">
    <name type="scientific">Rhizopogon vesiculosus</name>
    <dbReference type="NCBI Taxonomy" id="180088"/>
    <lineage>
        <taxon>Eukaryota</taxon>
        <taxon>Fungi</taxon>
        <taxon>Dikarya</taxon>
        <taxon>Basidiomycota</taxon>
        <taxon>Agaricomycotina</taxon>
        <taxon>Agaricomycetes</taxon>
        <taxon>Agaricomycetidae</taxon>
        <taxon>Boletales</taxon>
        <taxon>Suillineae</taxon>
        <taxon>Rhizopogonaceae</taxon>
        <taxon>Rhizopogon</taxon>
    </lineage>
</organism>
<keyword evidence="2" id="KW-1185">Reference proteome</keyword>
<proteinExistence type="predicted"/>
<dbReference type="Gene3D" id="2.80.10.50">
    <property type="match status" value="1"/>
</dbReference>
<name>A0A1J8PYF0_9AGAM</name>
<gene>
    <name evidence="1" type="ORF">AZE42_12214</name>
</gene>